<keyword evidence="2" id="KW-0677">Repeat</keyword>
<accession>A0A5N6R987</accession>
<proteinExistence type="inferred from homology"/>
<dbReference type="PANTHER" id="PTHR47939">
    <property type="entry name" value="MEMBRANE-ASSOCIATED SALT-INDUCIBLE PROTEIN-LIKE"/>
    <property type="match status" value="1"/>
</dbReference>
<dbReference type="InterPro" id="IPR011990">
    <property type="entry name" value="TPR-like_helical_dom_sf"/>
</dbReference>
<dbReference type="EMBL" id="CM017325">
    <property type="protein sequence ID" value="KAE8056434.1"/>
    <property type="molecule type" value="Genomic_DNA"/>
</dbReference>
<dbReference type="OrthoDB" id="185373at2759"/>
<evidence type="ECO:0000256" key="3">
    <source>
        <dbReference type="PROSITE-ProRule" id="PRU00708"/>
    </source>
</evidence>
<dbReference type="AlphaFoldDB" id="A0A5N6R987"/>
<gene>
    <name evidence="4" type="ORF">FH972_013209</name>
</gene>
<feature type="repeat" description="PPR" evidence="3">
    <location>
        <begin position="258"/>
        <end position="292"/>
    </location>
</feature>
<dbReference type="PANTHER" id="PTHR47939:SF13">
    <property type="entry name" value="OS03G0201400 PROTEIN"/>
    <property type="match status" value="1"/>
</dbReference>
<evidence type="ECO:0000256" key="2">
    <source>
        <dbReference type="ARBA" id="ARBA00022737"/>
    </source>
</evidence>
<feature type="repeat" description="PPR" evidence="3">
    <location>
        <begin position="81"/>
        <end position="117"/>
    </location>
</feature>
<dbReference type="Gene3D" id="1.25.40.10">
    <property type="entry name" value="Tetratricopeptide repeat domain"/>
    <property type="match status" value="6"/>
</dbReference>
<feature type="repeat" description="PPR" evidence="3">
    <location>
        <begin position="538"/>
        <end position="572"/>
    </location>
</feature>
<protein>
    <submittedName>
        <fullName evidence="4">Uncharacterized protein</fullName>
    </submittedName>
</protein>
<feature type="repeat" description="PPR" evidence="3">
    <location>
        <begin position="503"/>
        <end position="537"/>
    </location>
</feature>
<feature type="repeat" description="PPR" evidence="3">
    <location>
        <begin position="293"/>
        <end position="327"/>
    </location>
</feature>
<dbReference type="InterPro" id="IPR050667">
    <property type="entry name" value="PPR-containing_protein"/>
</dbReference>
<evidence type="ECO:0000313" key="5">
    <source>
        <dbReference type="Proteomes" id="UP000327013"/>
    </source>
</evidence>
<feature type="repeat" description="PPR" evidence="3">
    <location>
        <begin position="223"/>
        <end position="257"/>
    </location>
</feature>
<keyword evidence="5" id="KW-1185">Reference proteome</keyword>
<organism evidence="4 5">
    <name type="scientific">Carpinus fangiana</name>
    <dbReference type="NCBI Taxonomy" id="176857"/>
    <lineage>
        <taxon>Eukaryota</taxon>
        <taxon>Viridiplantae</taxon>
        <taxon>Streptophyta</taxon>
        <taxon>Embryophyta</taxon>
        <taxon>Tracheophyta</taxon>
        <taxon>Spermatophyta</taxon>
        <taxon>Magnoliopsida</taxon>
        <taxon>eudicotyledons</taxon>
        <taxon>Gunneridae</taxon>
        <taxon>Pentapetalae</taxon>
        <taxon>rosids</taxon>
        <taxon>fabids</taxon>
        <taxon>Fagales</taxon>
        <taxon>Betulaceae</taxon>
        <taxon>Carpinus</taxon>
    </lineage>
</organism>
<dbReference type="Pfam" id="PF01535">
    <property type="entry name" value="PPR"/>
    <property type="match status" value="1"/>
</dbReference>
<dbReference type="NCBIfam" id="TIGR00756">
    <property type="entry name" value="PPR"/>
    <property type="match status" value="7"/>
</dbReference>
<dbReference type="Pfam" id="PF13812">
    <property type="entry name" value="PPR_3"/>
    <property type="match status" value="2"/>
</dbReference>
<dbReference type="InterPro" id="IPR002885">
    <property type="entry name" value="PPR_rpt"/>
</dbReference>
<feature type="repeat" description="PPR" evidence="3">
    <location>
        <begin position="118"/>
        <end position="152"/>
    </location>
</feature>
<comment type="similarity">
    <text evidence="1">Belongs to the PPR family. P subfamily.</text>
</comment>
<evidence type="ECO:0000313" key="4">
    <source>
        <dbReference type="EMBL" id="KAE8056434.1"/>
    </source>
</evidence>
<sequence length="831" mass="93406">MLLCTVPTANYSNRICKIVRFFVSFSSSCALRTIDFVEESSTHDCDYIKLQRRTQNYATSGHFRKALETLSSMRNAPGKPTVYDYNSLMYCYLRSRNVLLEELVEVYLGMKRFGPAPNALTFNVLLNGMLSLGNLKDMFFVANEMCGSGFVPSFTMLLKVLKKSLELGSLDCSLGVFRLMLRLEYFPTEPVLNLLISLLTKARMIREAYSVLSALLGKGYFCSVYSYNLILWALCKSGQSYAALELFCLMKKKGIVQNVCTYTALVYGFGREGLGVDLFRCLNIMQSDGFKPNLRTYTIIIKFLCDAGRVEEALEYLDRMEREGCDPDLITYNIILRELCHQDKVGKICELVQVIDQRGFSPNPYTYAALAGGMLKVGKIGMAHKILLDVIARGCTLDVAVYNIYFNCLCCDYRSREALSLLKSMMEDGFTPSIVCYNTILKGFCRENSIEEALELMDSFEWENKGPDVVSFNTILSAACKQGNSSLIQRILFRMEHEGVELNVVSSTCLIQYFCTVGKFSECLKLMEYMMRNGPTPTTIALNMLLDKLCKSGLLRSAHGIFEYLRNTACVPDTTSYNILIRAFRREGALVGREAINCSPAEGSDAREWAYSKYCNLQYPIEGNVPERIVELATPTSSEFPEKNKPLISMHEFFGQKWRALYQPPNKEIAAQLYVQNIMSSLAIPGFQTVDIGDIVTTTAIIIFSYLASFKLGRLMSLYPGNSWSQLRIMVYVCIPAWQVDAPRSTILMIRNAKSSVPFGICVSPLPNSWIEFAVEYLIVDMIIIQDCSPCAVSWLIAVCLFCCSCSGSPYAELLRHAWGEPLSIMASACS</sequence>
<feature type="repeat" description="PPR" evidence="3">
    <location>
        <begin position="468"/>
        <end position="502"/>
    </location>
</feature>
<dbReference type="Proteomes" id="UP000327013">
    <property type="component" value="Chromosome 5"/>
</dbReference>
<feature type="repeat" description="PPR" evidence="3">
    <location>
        <begin position="328"/>
        <end position="362"/>
    </location>
</feature>
<reference evidence="4 5" key="1">
    <citation type="submission" date="2019-06" db="EMBL/GenBank/DDBJ databases">
        <title>A chromosomal-level reference genome of Carpinus fangiana (Coryloideae, Betulaceae).</title>
        <authorList>
            <person name="Yang X."/>
            <person name="Wang Z."/>
            <person name="Zhang L."/>
            <person name="Hao G."/>
            <person name="Liu J."/>
            <person name="Yang Y."/>
        </authorList>
    </citation>
    <scope>NUCLEOTIDE SEQUENCE [LARGE SCALE GENOMIC DNA]</scope>
    <source>
        <strain evidence="4">Cfa_2016G</strain>
        <tissue evidence="4">Leaf</tissue>
    </source>
</reference>
<name>A0A5N6R987_9ROSI</name>
<dbReference type="Pfam" id="PF13041">
    <property type="entry name" value="PPR_2"/>
    <property type="match status" value="4"/>
</dbReference>
<feature type="repeat" description="PPR" evidence="3">
    <location>
        <begin position="398"/>
        <end position="432"/>
    </location>
</feature>
<evidence type="ECO:0000256" key="1">
    <source>
        <dbReference type="ARBA" id="ARBA00007626"/>
    </source>
</evidence>
<dbReference type="PROSITE" id="PS51375">
    <property type="entry name" value="PPR"/>
    <property type="match status" value="11"/>
</dbReference>
<feature type="repeat" description="PPR" evidence="3">
    <location>
        <begin position="433"/>
        <end position="467"/>
    </location>
</feature>